<comment type="pathway">
    <text evidence="1">Amino-acid biosynthesis; L-arginine biosynthesis; N(2)-acetyl-L-ornithine from L-glutamate: step 3/4.</text>
</comment>
<dbReference type="SMART" id="SM00859">
    <property type="entry name" value="Semialdhyde_dh"/>
    <property type="match status" value="1"/>
</dbReference>
<evidence type="ECO:0000313" key="7">
    <source>
        <dbReference type="EMBL" id="CAI8005176.1"/>
    </source>
</evidence>
<dbReference type="PANTHER" id="PTHR32338:SF10">
    <property type="entry name" value="N-ACETYL-GAMMA-GLUTAMYL-PHOSPHATE REDUCTASE, CHLOROPLASTIC-RELATED"/>
    <property type="match status" value="1"/>
</dbReference>
<name>A0AA35R5J8_GEOBA</name>
<sequence>MELARILHRHPEVEIAAATGRSQAGKRLGEVFPHLSACDVEITPDIVDSVDFVFSALPHAASAERLEPFIDDGVKAVDISADFRLKDLDEYTGWYKITHPCPQYVETAVYGLTELHRDEIAQSNLVGNPGCYPSAAILAMAPAVEAGIIEGGSVDLNFSEVNENFKAYNIDGHRHHPEITQELGDINGGPDLKITFLTHLVPMTRGILVTCYAPLKPDAVPGGEDGRTAVRRIYNDYYDGEPFAKVVPQPPQTKHTSGNNDCVIFPTVDLRADRLIAIACLDNLVKGAAGGAVQNMNVMCGFDETAGLEQLALYP</sequence>
<dbReference type="GO" id="GO:0003942">
    <property type="term" value="F:N-acetyl-gamma-glutamyl-phosphate reductase activity"/>
    <property type="evidence" value="ECO:0007669"/>
    <property type="project" value="InterPro"/>
</dbReference>
<keyword evidence="2" id="KW-0055">Arginine biosynthesis</keyword>
<keyword evidence="4" id="KW-0521">NADP</keyword>
<dbReference type="SUPFAM" id="SSF51735">
    <property type="entry name" value="NAD(P)-binding Rossmann-fold domains"/>
    <property type="match status" value="1"/>
</dbReference>
<evidence type="ECO:0000256" key="4">
    <source>
        <dbReference type="ARBA" id="ARBA00022857"/>
    </source>
</evidence>
<dbReference type="Gene3D" id="3.30.360.10">
    <property type="entry name" value="Dihydrodipicolinate Reductase, domain 2"/>
    <property type="match status" value="2"/>
</dbReference>
<dbReference type="InterPro" id="IPR000706">
    <property type="entry name" value="AGPR_type-1"/>
</dbReference>
<dbReference type="AlphaFoldDB" id="A0AA35R5J8"/>
<keyword evidence="5" id="KW-0560">Oxidoreductase</keyword>
<proteinExistence type="inferred from homology"/>
<dbReference type="InterPro" id="IPR058924">
    <property type="entry name" value="AGPR_dimerisation_dom"/>
</dbReference>
<organism evidence="7 8">
    <name type="scientific">Geodia barretti</name>
    <name type="common">Barrett's horny sponge</name>
    <dbReference type="NCBI Taxonomy" id="519541"/>
    <lineage>
        <taxon>Eukaryota</taxon>
        <taxon>Metazoa</taxon>
        <taxon>Porifera</taxon>
        <taxon>Demospongiae</taxon>
        <taxon>Heteroscleromorpha</taxon>
        <taxon>Tetractinellida</taxon>
        <taxon>Astrophorina</taxon>
        <taxon>Geodiidae</taxon>
        <taxon>Geodia</taxon>
    </lineage>
</organism>
<keyword evidence="3" id="KW-0028">Amino-acid biosynthesis</keyword>
<accession>A0AA35R5J8</accession>
<evidence type="ECO:0000256" key="5">
    <source>
        <dbReference type="ARBA" id="ARBA00023002"/>
    </source>
</evidence>
<reference evidence="7" key="1">
    <citation type="submission" date="2023-03" db="EMBL/GenBank/DDBJ databases">
        <authorList>
            <person name="Steffen K."/>
            <person name="Cardenas P."/>
        </authorList>
    </citation>
    <scope>NUCLEOTIDE SEQUENCE</scope>
</reference>
<dbReference type="InterPro" id="IPR036291">
    <property type="entry name" value="NAD(P)-bd_dom_sf"/>
</dbReference>
<gene>
    <name evidence="7" type="ORF">GBAR_LOCUS4086</name>
</gene>
<dbReference type="GO" id="GO:0051287">
    <property type="term" value="F:NAD binding"/>
    <property type="evidence" value="ECO:0007669"/>
    <property type="project" value="InterPro"/>
</dbReference>
<dbReference type="Pfam" id="PF01118">
    <property type="entry name" value="Semialdhyde_dh"/>
    <property type="match status" value="1"/>
</dbReference>
<evidence type="ECO:0000259" key="6">
    <source>
        <dbReference type="SMART" id="SM00859"/>
    </source>
</evidence>
<dbReference type="HAMAP" id="MF_00150">
    <property type="entry name" value="ArgC_type1"/>
    <property type="match status" value="1"/>
</dbReference>
<protein>
    <submittedName>
        <fullName evidence="7">N-acetyl-gamma-glutamyl-phosphate reductase</fullName>
    </submittedName>
</protein>
<evidence type="ECO:0000256" key="2">
    <source>
        <dbReference type="ARBA" id="ARBA00022571"/>
    </source>
</evidence>
<keyword evidence="8" id="KW-1185">Reference proteome</keyword>
<dbReference type="NCBIfam" id="TIGR01850">
    <property type="entry name" value="argC"/>
    <property type="match status" value="1"/>
</dbReference>
<dbReference type="Pfam" id="PF22698">
    <property type="entry name" value="Semialdhyde_dhC_1"/>
    <property type="match status" value="1"/>
</dbReference>
<dbReference type="InterPro" id="IPR050085">
    <property type="entry name" value="AGPR"/>
</dbReference>
<evidence type="ECO:0000256" key="1">
    <source>
        <dbReference type="ARBA" id="ARBA00004862"/>
    </source>
</evidence>
<feature type="domain" description="Semialdehyde dehydrogenase NAD-binding" evidence="6">
    <location>
        <begin position="1"/>
        <end position="123"/>
    </location>
</feature>
<dbReference type="CDD" id="cd17895">
    <property type="entry name" value="AGPR_1_N"/>
    <property type="match status" value="1"/>
</dbReference>
<dbReference type="PANTHER" id="PTHR32338">
    <property type="entry name" value="N-ACETYL-GAMMA-GLUTAMYL-PHOSPHATE REDUCTASE, CHLOROPLASTIC-RELATED-RELATED"/>
    <property type="match status" value="1"/>
</dbReference>
<dbReference type="Gene3D" id="3.40.50.720">
    <property type="entry name" value="NAD(P)-binding Rossmann-like Domain"/>
    <property type="match status" value="2"/>
</dbReference>
<evidence type="ECO:0000256" key="3">
    <source>
        <dbReference type="ARBA" id="ARBA00022605"/>
    </source>
</evidence>
<dbReference type="GO" id="GO:0006526">
    <property type="term" value="P:L-arginine biosynthetic process"/>
    <property type="evidence" value="ECO:0007669"/>
    <property type="project" value="UniProtKB-KW"/>
</dbReference>
<dbReference type="CDD" id="cd23934">
    <property type="entry name" value="AGPR_1_C"/>
    <property type="match status" value="1"/>
</dbReference>
<dbReference type="InterPro" id="IPR000534">
    <property type="entry name" value="Semialdehyde_DH_NAD-bd"/>
</dbReference>
<comment type="caution">
    <text evidence="7">The sequence shown here is derived from an EMBL/GenBank/DDBJ whole genome shotgun (WGS) entry which is preliminary data.</text>
</comment>
<evidence type="ECO:0000313" key="8">
    <source>
        <dbReference type="Proteomes" id="UP001174909"/>
    </source>
</evidence>
<dbReference type="SUPFAM" id="SSF55347">
    <property type="entry name" value="Glyceraldehyde-3-phosphate dehydrogenase-like, C-terminal domain"/>
    <property type="match status" value="1"/>
</dbReference>
<dbReference type="GO" id="GO:0070401">
    <property type="term" value="F:NADP+ binding"/>
    <property type="evidence" value="ECO:0007669"/>
    <property type="project" value="InterPro"/>
</dbReference>
<dbReference type="EMBL" id="CASHTH010000581">
    <property type="protein sequence ID" value="CAI8005176.1"/>
    <property type="molecule type" value="Genomic_DNA"/>
</dbReference>
<dbReference type="Proteomes" id="UP001174909">
    <property type="component" value="Unassembled WGS sequence"/>
</dbReference>